<organism evidence="1 2">
    <name type="scientific">Paraburkholderia unamae</name>
    <dbReference type="NCBI Taxonomy" id="219649"/>
    <lineage>
        <taxon>Bacteria</taxon>
        <taxon>Pseudomonadati</taxon>
        <taxon>Pseudomonadota</taxon>
        <taxon>Betaproteobacteria</taxon>
        <taxon>Burkholderiales</taxon>
        <taxon>Burkholderiaceae</taxon>
        <taxon>Paraburkholderia</taxon>
    </lineage>
</organism>
<accession>A0ACC6RVI2</accession>
<reference evidence="1" key="1">
    <citation type="submission" date="2024-01" db="EMBL/GenBank/DDBJ databases">
        <title>The diversity of rhizobia nodulating Mimosa spp. in eleven states of Brazil covering several biomes is determined by host plant, location, and edaphic factors.</title>
        <authorList>
            <person name="Rouws L."/>
            <person name="Barauna A."/>
            <person name="Beukes C."/>
            <person name="De Faria S.M."/>
            <person name="Gross E."/>
            <person name="Dos Reis Junior F.B."/>
            <person name="Simon M."/>
            <person name="Maluk M."/>
            <person name="Odee D.W."/>
            <person name="Kenicer G."/>
            <person name="Young J.P.W."/>
            <person name="Reis V.M."/>
            <person name="Zilli J."/>
            <person name="James E.K."/>
        </authorList>
    </citation>
    <scope>NUCLEOTIDE SEQUENCE</scope>
    <source>
        <strain evidence="1">JPY452</strain>
    </source>
</reference>
<name>A0ACC6RVI2_9BURK</name>
<sequence>MGEAGKVRLLREKNLHLLFELTLGFKAVFALAEIVAGVATYLVPQRYFLALVVWITRDEFAEDPHDLLANFLLHTVQHLSVDAQRFAGLYLLGHGVVKLWLVAGLQCERLWYFPVSIVVFALFIAYQAYRFTYTHSVWLLLVTALDIVVIALTWHEYTYLRSKHSAA</sequence>
<dbReference type="Proteomes" id="UP001392318">
    <property type="component" value="Unassembled WGS sequence"/>
</dbReference>
<gene>
    <name evidence="1" type="ORF">VSR83_37875</name>
</gene>
<keyword evidence="2" id="KW-1185">Reference proteome</keyword>
<proteinExistence type="predicted"/>
<evidence type="ECO:0000313" key="1">
    <source>
        <dbReference type="EMBL" id="MEM5405696.1"/>
    </source>
</evidence>
<protein>
    <submittedName>
        <fullName evidence="1">DUF2127 domain-containing protein</fullName>
    </submittedName>
</protein>
<dbReference type="EMBL" id="JAYMRU010000046">
    <property type="protein sequence ID" value="MEM5405696.1"/>
    <property type="molecule type" value="Genomic_DNA"/>
</dbReference>
<evidence type="ECO:0000313" key="2">
    <source>
        <dbReference type="Proteomes" id="UP001392318"/>
    </source>
</evidence>
<comment type="caution">
    <text evidence="1">The sequence shown here is derived from an EMBL/GenBank/DDBJ whole genome shotgun (WGS) entry which is preliminary data.</text>
</comment>